<dbReference type="STRING" id="2200.GCA_001571405_00051"/>
<dbReference type="Pfam" id="PF09884">
    <property type="entry name" value="DUF2111"/>
    <property type="match status" value="1"/>
</dbReference>
<gene>
    <name evidence="1" type="ORF">SAMN04488571_103244</name>
</gene>
<dbReference type="Proteomes" id="UP000326500">
    <property type="component" value="Unassembled WGS sequence"/>
</dbReference>
<evidence type="ECO:0008006" key="3">
    <source>
        <dbReference type="Google" id="ProtNLM"/>
    </source>
</evidence>
<dbReference type="EMBL" id="FNFT01000003">
    <property type="protein sequence ID" value="SDK07283.1"/>
    <property type="molecule type" value="Genomic_DNA"/>
</dbReference>
<dbReference type="InterPro" id="IPR012029">
    <property type="entry name" value="UCP006557"/>
</dbReference>
<dbReference type="AlphaFoldDB" id="A0A1G8YWV8"/>
<reference evidence="1 2" key="1">
    <citation type="submission" date="2016-10" db="EMBL/GenBank/DDBJ databases">
        <authorList>
            <person name="Varghese N."/>
            <person name="Submissions S."/>
        </authorList>
    </citation>
    <scope>NUCLEOTIDE SEQUENCE [LARGE SCALE GENOMIC DNA]</scope>
    <source>
        <strain evidence="1 2">DSM 2373</strain>
    </source>
</reference>
<dbReference type="RefSeq" id="WP_066953806.1">
    <property type="nucleotide sequence ID" value="NZ_BCNX01000003.1"/>
</dbReference>
<evidence type="ECO:0000313" key="2">
    <source>
        <dbReference type="Proteomes" id="UP000326500"/>
    </source>
</evidence>
<name>A0A1G8YWV8_9EURY</name>
<accession>A0A1G8YWV8</accession>
<proteinExistence type="predicted"/>
<keyword evidence="2" id="KW-1185">Reference proteome</keyword>
<dbReference type="PIRSF" id="PIRSF006557">
    <property type="entry name" value="UCP006557_sign"/>
    <property type="match status" value="1"/>
</dbReference>
<organism evidence="1 2">
    <name type="scientific">Methanoculleus thermophilus</name>
    <dbReference type="NCBI Taxonomy" id="2200"/>
    <lineage>
        <taxon>Archaea</taxon>
        <taxon>Methanobacteriati</taxon>
        <taxon>Methanobacteriota</taxon>
        <taxon>Stenosarchaea group</taxon>
        <taxon>Methanomicrobia</taxon>
        <taxon>Methanomicrobiales</taxon>
        <taxon>Methanomicrobiaceae</taxon>
        <taxon>Methanoculleus</taxon>
    </lineage>
</organism>
<protein>
    <recommendedName>
        <fullName evidence="3">DUF2111 domain-containing protein</fullName>
    </recommendedName>
</protein>
<dbReference type="OrthoDB" id="3369at2157"/>
<sequence>MEQYIISESSRARDLAPIMMSIHELLGRLPVTARSRDYPGLRIEGGKIIEEAYTGPVLEEVLAENVTLRVRPQGGPYKGIPVVVAPVRNEEGKAIGAIGIVDVTGIFDIAGFMEQNAEIQRQIFGENPYPPSTESPATQR</sequence>
<evidence type="ECO:0000313" key="1">
    <source>
        <dbReference type="EMBL" id="SDK07283.1"/>
    </source>
</evidence>